<comment type="caution">
    <text evidence="2">The sequence shown here is derived from an EMBL/GenBank/DDBJ whole genome shotgun (WGS) entry which is preliminary data.</text>
</comment>
<evidence type="ECO:0000313" key="3">
    <source>
        <dbReference type="Proteomes" id="UP000470213"/>
    </source>
</evidence>
<accession>A0A7X5LI31</accession>
<organism evidence="2 3">
    <name type="scientific">Alteromonas profundi</name>
    <dbReference type="NCBI Taxonomy" id="2696062"/>
    <lineage>
        <taxon>Bacteria</taxon>
        <taxon>Pseudomonadati</taxon>
        <taxon>Pseudomonadota</taxon>
        <taxon>Gammaproteobacteria</taxon>
        <taxon>Alteromonadales</taxon>
        <taxon>Alteromonadaceae</taxon>
        <taxon>Alteromonas/Salinimonas group</taxon>
        <taxon>Alteromonas</taxon>
    </lineage>
</organism>
<evidence type="ECO:0008006" key="4">
    <source>
        <dbReference type="Google" id="ProtNLM"/>
    </source>
</evidence>
<keyword evidence="3" id="KW-1185">Reference proteome</keyword>
<reference evidence="2 3" key="1">
    <citation type="submission" date="2020-01" db="EMBL/GenBank/DDBJ databases">
        <authorList>
            <person name="Chen J."/>
            <person name="Zhu S."/>
            <person name="Yang J."/>
        </authorList>
    </citation>
    <scope>NUCLEOTIDE SEQUENCE [LARGE SCALE GENOMIC DNA]</scope>
    <source>
        <strain evidence="2 3">345S023</strain>
    </source>
</reference>
<dbReference type="AlphaFoldDB" id="A0A7X5LI31"/>
<name>A0A7X5LI31_9ALTE</name>
<evidence type="ECO:0000256" key="1">
    <source>
        <dbReference type="SAM" id="Coils"/>
    </source>
</evidence>
<dbReference type="Proteomes" id="UP000470213">
    <property type="component" value="Unassembled WGS sequence"/>
</dbReference>
<keyword evidence="1" id="KW-0175">Coiled coil</keyword>
<protein>
    <recommendedName>
        <fullName evidence="4">KfrA N-terminal DNA-binding domain-containing protein</fullName>
    </recommendedName>
</protein>
<proteinExistence type="predicted"/>
<gene>
    <name evidence="2" type="ORF">GTH32_00985</name>
</gene>
<dbReference type="EMBL" id="JAAAWN010000001">
    <property type="protein sequence ID" value="NDV89771.1"/>
    <property type="molecule type" value="Genomic_DNA"/>
</dbReference>
<evidence type="ECO:0000313" key="2">
    <source>
        <dbReference type="EMBL" id="NDV89771.1"/>
    </source>
</evidence>
<feature type="coiled-coil region" evidence="1">
    <location>
        <begin position="67"/>
        <end position="94"/>
    </location>
</feature>
<sequence>MQNNNSQQLAQVCSDMAEEGVTPTVGLLRAKAPFKVSVTEAIDAIKYFNATSKNQGKAKPKDKEPSLASLSRKVDALEATVQRLEQQIRSLLDSQK</sequence>
<dbReference type="RefSeq" id="WP_163083185.1">
    <property type="nucleotide sequence ID" value="NZ_JAAAWN010000001.1"/>
</dbReference>